<protein>
    <submittedName>
        <fullName evidence="1">C6 finger domain-containing</fullName>
    </submittedName>
</protein>
<comment type="caution">
    <text evidence="1">The sequence shown here is derived from an EMBL/GenBank/DDBJ whole genome shotgun (WGS) entry which is preliminary data.</text>
</comment>
<dbReference type="OrthoDB" id="3546279at2759"/>
<dbReference type="STRING" id="490622.A0A395NFI1"/>
<reference evidence="1 2" key="1">
    <citation type="journal article" date="2018" name="PLoS Pathog.">
        <title>Evolution of structural diversity of trichothecenes, a family of toxins produced by plant pathogenic and entomopathogenic fungi.</title>
        <authorList>
            <person name="Proctor R.H."/>
            <person name="McCormick S.P."/>
            <person name="Kim H.S."/>
            <person name="Cardoza R.E."/>
            <person name="Stanley A.M."/>
            <person name="Lindo L."/>
            <person name="Kelly A."/>
            <person name="Brown D.W."/>
            <person name="Lee T."/>
            <person name="Vaughan M.M."/>
            <person name="Alexander N.J."/>
            <person name="Busman M."/>
            <person name="Gutierrez S."/>
        </authorList>
    </citation>
    <scope>NUCLEOTIDE SEQUENCE [LARGE SCALE GENOMIC DNA]</scope>
    <source>
        <strain evidence="1 2">IBT 40837</strain>
    </source>
</reference>
<name>A0A395NFI1_TRIAR</name>
<organism evidence="1 2">
    <name type="scientific">Trichoderma arundinaceum</name>
    <dbReference type="NCBI Taxonomy" id="490622"/>
    <lineage>
        <taxon>Eukaryota</taxon>
        <taxon>Fungi</taxon>
        <taxon>Dikarya</taxon>
        <taxon>Ascomycota</taxon>
        <taxon>Pezizomycotina</taxon>
        <taxon>Sordariomycetes</taxon>
        <taxon>Hypocreomycetidae</taxon>
        <taxon>Hypocreales</taxon>
        <taxon>Hypocreaceae</taxon>
        <taxon>Trichoderma</taxon>
    </lineage>
</organism>
<dbReference type="EMBL" id="PXOA01000515">
    <property type="protein sequence ID" value="RFU74641.1"/>
    <property type="molecule type" value="Genomic_DNA"/>
</dbReference>
<dbReference type="Proteomes" id="UP000266272">
    <property type="component" value="Unassembled WGS sequence"/>
</dbReference>
<dbReference type="GO" id="GO:0000981">
    <property type="term" value="F:DNA-binding transcription factor activity, RNA polymerase II-specific"/>
    <property type="evidence" value="ECO:0007669"/>
    <property type="project" value="TreeGrafter"/>
</dbReference>
<sequence>MMMSSPILYDARERFGEAQREGLEYILERDSEDFAFEPWDMEIQDAYETTLSYIGGILLLLNPDDEKYNLNDARRRLVIFPMAVKKKFIELTQEVRPRAMVIMAYYFAILVIEKLWWVGDVGRLEVQAVDGSLPAKWQKMMEWPLRVVKAGRILPIQQNNGA</sequence>
<evidence type="ECO:0000313" key="2">
    <source>
        <dbReference type="Proteomes" id="UP000266272"/>
    </source>
</evidence>
<dbReference type="AlphaFoldDB" id="A0A395NFI1"/>
<gene>
    <name evidence="1" type="ORF">TARUN_7616</name>
</gene>
<dbReference type="PANTHER" id="PTHR47657">
    <property type="entry name" value="STEROL REGULATORY ELEMENT-BINDING PROTEIN ECM22"/>
    <property type="match status" value="1"/>
</dbReference>
<dbReference type="PANTHER" id="PTHR47657:SF14">
    <property type="entry name" value="ZN(2)-C6 FUNGAL-TYPE DOMAIN-CONTAINING PROTEIN"/>
    <property type="match status" value="1"/>
</dbReference>
<keyword evidence="2" id="KW-1185">Reference proteome</keyword>
<dbReference type="InterPro" id="IPR052400">
    <property type="entry name" value="Zn2-C6_fungal_TF"/>
</dbReference>
<evidence type="ECO:0000313" key="1">
    <source>
        <dbReference type="EMBL" id="RFU74641.1"/>
    </source>
</evidence>
<proteinExistence type="predicted"/>
<accession>A0A395NFI1</accession>